<feature type="region of interest" description="Disordered" evidence="11">
    <location>
        <begin position="278"/>
        <end position="298"/>
    </location>
</feature>
<evidence type="ECO:0000256" key="2">
    <source>
        <dbReference type="ARBA" id="ARBA00004760"/>
    </source>
</evidence>
<dbReference type="GO" id="GO:0016020">
    <property type="term" value="C:membrane"/>
    <property type="evidence" value="ECO:0007669"/>
    <property type="project" value="GOC"/>
</dbReference>
<comment type="similarity">
    <text evidence="10">Belongs to the short-chain dehydrogenases/reductases (SDR) family.</text>
</comment>
<dbReference type="PRINTS" id="PR00080">
    <property type="entry name" value="SDRFAMILY"/>
</dbReference>
<comment type="pathway">
    <text evidence="2">Lipid metabolism; sphingolipid metabolism.</text>
</comment>
<dbReference type="GO" id="GO:0047560">
    <property type="term" value="F:3-dehydrosphinganine reductase activity"/>
    <property type="evidence" value="ECO:0007669"/>
    <property type="project" value="UniProtKB-EC"/>
</dbReference>
<feature type="compositionally biased region" description="Polar residues" evidence="11">
    <location>
        <begin position="285"/>
        <end position="298"/>
    </location>
</feature>
<proteinExistence type="inferred from homology"/>
<dbReference type="EC" id="1.1.1.102" evidence="9"/>
<sequence>MTFNQQHAIITGGSSGIGKATAKLLAQKGANLTLIARDTAKLDQAKVEIEGMRCSKRTALRTHPQAKILTISADVSQQIQVEAAIEQAIDQIGPADLLITSAGIAYPGYFQELPIEVFEQTMAVNYFGSLYAIKAVLPSMVKQHKGHIVLLSSGAGLIGIYGYTSYSPSKFALRGLAESLRGELKPQGIHVSIVYPPDTDTPQLEAENKTKPLETKMITGSAQMWSATAVADQIVRGIEKKQFGIMSGFEMRLLGRFHSLLAPVLNWYFDRIVVGNRESEPTPNPSQEGNGNRESGVG</sequence>
<organism evidence="12 13">
    <name type="scientific">Moorena producens (strain JHB)</name>
    <dbReference type="NCBI Taxonomy" id="1454205"/>
    <lineage>
        <taxon>Bacteria</taxon>
        <taxon>Bacillati</taxon>
        <taxon>Cyanobacteriota</taxon>
        <taxon>Cyanophyceae</taxon>
        <taxon>Coleofasciculales</taxon>
        <taxon>Coleofasciculaceae</taxon>
        <taxon>Moorena</taxon>
    </lineage>
</organism>
<reference evidence="13" key="1">
    <citation type="submission" date="2016-10" db="EMBL/GenBank/DDBJ databases">
        <title>Comparative genomics uncovers the prolific and rare metabolic potential of the cyanobacterial genus Moorea.</title>
        <authorList>
            <person name="Leao T."/>
            <person name="Castelao G."/>
            <person name="Korobeynikov A."/>
            <person name="Monroe E.A."/>
            <person name="Podell S."/>
            <person name="Glukhov E."/>
            <person name="Allen E."/>
            <person name="Gerwick W.H."/>
            <person name="Gerwick L."/>
        </authorList>
    </citation>
    <scope>NUCLEOTIDE SEQUENCE [LARGE SCALE GENOMIC DNA]</scope>
    <source>
        <strain evidence="13">JHB</strain>
    </source>
</reference>
<name>A0A1D9G2Y0_MOOP1</name>
<dbReference type="InterPro" id="IPR045022">
    <property type="entry name" value="KDSR-like"/>
</dbReference>
<evidence type="ECO:0000256" key="7">
    <source>
        <dbReference type="ARBA" id="ARBA00023002"/>
    </source>
</evidence>
<dbReference type="PRINTS" id="PR00081">
    <property type="entry name" value="GDHRDH"/>
</dbReference>
<evidence type="ECO:0000256" key="6">
    <source>
        <dbReference type="ARBA" id="ARBA00022919"/>
    </source>
</evidence>
<keyword evidence="8" id="KW-0443">Lipid metabolism</keyword>
<dbReference type="Pfam" id="PF00106">
    <property type="entry name" value="adh_short"/>
    <property type="match status" value="1"/>
</dbReference>
<dbReference type="SUPFAM" id="SSF51735">
    <property type="entry name" value="NAD(P)-binding Rossmann-fold domains"/>
    <property type="match status" value="1"/>
</dbReference>
<evidence type="ECO:0000313" key="12">
    <source>
        <dbReference type="EMBL" id="AOY81963.1"/>
    </source>
</evidence>
<evidence type="ECO:0000256" key="8">
    <source>
        <dbReference type="ARBA" id="ARBA00023098"/>
    </source>
</evidence>
<comment type="pathway">
    <text evidence="3">Sphingolipid metabolism.</text>
</comment>
<evidence type="ECO:0000256" key="3">
    <source>
        <dbReference type="ARBA" id="ARBA00004991"/>
    </source>
</evidence>
<dbReference type="FunFam" id="3.40.50.720:FF:000468">
    <property type="entry name" value="Short-chain dehydrogenase, putative"/>
    <property type="match status" value="1"/>
</dbReference>
<evidence type="ECO:0000256" key="5">
    <source>
        <dbReference type="ARBA" id="ARBA00022857"/>
    </source>
</evidence>
<evidence type="ECO:0000256" key="11">
    <source>
        <dbReference type="SAM" id="MobiDB-lite"/>
    </source>
</evidence>
<protein>
    <recommendedName>
        <fullName evidence="9">3-dehydrosphinganine reductase</fullName>
        <ecNumber evidence="9">1.1.1.102</ecNumber>
    </recommendedName>
</protein>
<dbReference type="AlphaFoldDB" id="A0A1D9G2Y0"/>
<keyword evidence="6" id="KW-0746">Sphingolipid metabolism</keyword>
<evidence type="ECO:0000256" key="4">
    <source>
        <dbReference type="ARBA" id="ARBA00022824"/>
    </source>
</evidence>
<comment type="subcellular location">
    <subcellularLocation>
        <location evidence="1">Endoplasmic reticulum</location>
    </subcellularLocation>
</comment>
<dbReference type="GO" id="GO:0030148">
    <property type="term" value="P:sphingolipid biosynthetic process"/>
    <property type="evidence" value="ECO:0007669"/>
    <property type="project" value="InterPro"/>
</dbReference>
<dbReference type="InterPro" id="IPR002347">
    <property type="entry name" value="SDR_fam"/>
</dbReference>
<keyword evidence="7" id="KW-0560">Oxidoreductase</keyword>
<keyword evidence="4" id="KW-0256">Endoplasmic reticulum</keyword>
<dbReference type="CDD" id="cd08939">
    <property type="entry name" value="KDSR-like_SDR_c"/>
    <property type="match status" value="1"/>
</dbReference>
<dbReference type="GO" id="GO:0006666">
    <property type="term" value="P:3-keto-sphinganine metabolic process"/>
    <property type="evidence" value="ECO:0007669"/>
    <property type="project" value="InterPro"/>
</dbReference>
<evidence type="ECO:0000256" key="1">
    <source>
        <dbReference type="ARBA" id="ARBA00004240"/>
    </source>
</evidence>
<dbReference type="EMBL" id="CP017708">
    <property type="protein sequence ID" value="AOY81963.1"/>
    <property type="molecule type" value="Genomic_DNA"/>
</dbReference>
<dbReference type="PANTHER" id="PTHR43550">
    <property type="entry name" value="3-KETODIHYDROSPHINGOSINE REDUCTASE"/>
    <property type="match status" value="1"/>
</dbReference>
<dbReference type="Gene3D" id="3.40.50.720">
    <property type="entry name" value="NAD(P)-binding Rossmann-like Domain"/>
    <property type="match status" value="1"/>
</dbReference>
<dbReference type="InterPro" id="IPR036291">
    <property type="entry name" value="NAD(P)-bd_dom_sf"/>
</dbReference>
<gene>
    <name evidence="12" type="ORF">BJP36_20695</name>
</gene>
<evidence type="ECO:0000256" key="10">
    <source>
        <dbReference type="RuleBase" id="RU000363"/>
    </source>
</evidence>
<dbReference type="PANTHER" id="PTHR43550:SF3">
    <property type="entry name" value="3-KETODIHYDROSPHINGOSINE REDUCTASE"/>
    <property type="match status" value="1"/>
</dbReference>
<keyword evidence="5" id="KW-0521">NADP</keyword>
<dbReference type="Proteomes" id="UP000176944">
    <property type="component" value="Chromosome"/>
</dbReference>
<accession>A0A1D9G2Y0</accession>
<evidence type="ECO:0000313" key="13">
    <source>
        <dbReference type="Proteomes" id="UP000176944"/>
    </source>
</evidence>
<evidence type="ECO:0000256" key="9">
    <source>
        <dbReference type="ARBA" id="ARBA00026112"/>
    </source>
</evidence>